<dbReference type="PROSITE" id="PS51186">
    <property type="entry name" value="GNAT"/>
    <property type="match status" value="1"/>
</dbReference>
<dbReference type="EMBL" id="SNVX01000007">
    <property type="protein sequence ID" value="TDN57651.1"/>
    <property type="molecule type" value="Genomic_DNA"/>
</dbReference>
<accession>A0A4R6EGU7</accession>
<evidence type="ECO:0000313" key="5">
    <source>
        <dbReference type="Proteomes" id="UP000295530"/>
    </source>
</evidence>
<dbReference type="Gene3D" id="3.40.630.30">
    <property type="match status" value="1"/>
</dbReference>
<keyword evidence="2" id="KW-0012">Acyltransferase</keyword>
<dbReference type="OrthoDB" id="9797826at2"/>
<gene>
    <name evidence="4" type="ORF">EC847_107135</name>
</gene>
<evidence type="ECO:0000259" key="3">
    <source>
        <dbReference type="PROSITE" id="PS51186"/>
    </source>
</evidence>
<dbReference type="SUPFAM" id="SSF55729">
    <property type="entry name" value="Acyl-CoA N-acyltransferases (Nat)"/>
    <property type="match status" value="1"/>
</dbReference>
<dbReference type="RefSeq" id="WP_133461427.1">
    <property type="nucleotide sequence ID" value="NZ_SNVX01000007.1"/>
</dbReference>
<dbReference type="InterPro" id="IPR050832">
    <property type="entry name" value="Bact_Acetyltransf"/>
</dbReference>
<dbReference type="PANTHER" id="PTHR43877:SF2">
    <property type="entry name" value="AMINOALKYLPHOSPHONATE N-ACETYLTRANSFERASE-RELATED"/>
    <property type="match status" value="1"/>
</dbReference>
<feature type="domain" description="N-acetyltransferase" evidence="3">
    <location>
        <begin position="3"/>
        <end position="143"/>
    </location>
</feature>
<dbReference type="PANTHER" id="PTHR43877">
    <property type="entry name" value="AMINOALKYLPHOSPHONATE N-ACETYLTRANSFERASE-RELATED-RELATED"/>
    <property type="match status" value="1"/>
</dbReference>
<evidence type="ECO:0000256" key="1">
    <source>
        <dbReference type="ARBA" id="ARBA00022679"/>
    </source>
</evidence>
<dbReference type="InterPro" id="IPR016181">
    <property type="entry name" value="Acyl_CoA_acyltransferase"/>
</dbReference>
<name>A0A4R6EGU7_SCAGO</name>
<organism evidence="4 5">
    <name type="scientific">Scandinavium goeteborgense</name>
    <dbReference type="NCBI Taxonomy" id="1851514"/>
    <lineage>
        <taxon>Bacteria</taxon>
        <taxon>Pseudomonadati</taxon>
        <taxon>Pseudomonadota</taxon>
        <taxon>Gammaproteobacteria</taxon>
        <taxon>Enterobacterales</taxon>
        <taxon>Enterobacteriaceae</taxon>
        <taxon>Scandinavium</taxon>
    </lineage>
</organism>
<dbReference type="AlphaFoldDB" id="A0A4R6EGU7"/>
<dbReference type="CDD" id="cd04301">
    <property type="entry name" value="NAT_SF"/>
    <property type="match status" value="1"/>
</dbReference>
<keyword evidence="5" id="KW-1185">Reference proteome</keyword>
<dbReference type="Pfam" id="PF00583">
    <property type="entry name" value="Acetyltransf_1"/>
    <property type="match status" value="1"/>
</dbReference>
<dbReference type="GO" id="GO:0016747">
    <property type="term" value="F:acyltransferase activity, transferring groups other than amino-acyl groups"/>
    <property type="evidence" value="ECO:0007669"/>
    <property type="project" value="InterPro"/>
</dbReference>
<dbReference type="Proteomes" id="UP000295530">
    <property type="component" value="Unassembled WGS sequence"/>
</dbReference>
<reference evidence="4 5" key="1">
    <citation type="submission" date="2019-03" db="EMBL/GenBank/DDBJ databases">
        <title>Genomic analyses of the natural microbiome of Caenorhabditis elegans.</title>
        <authorList>
            <person name="Samuel B."/>
        </authorList>
    </citation>
    <scope>NUCLEOTIDE SEQUENCE [LARGE SCALE GENOMIC DNA]</scope>
    <source>
        <strain evidence="4 5">BIGb0156</strain>
    </source>
</reference>
<keyword evidence="1 4" id="KW-0808">Transferase</keyword>
<proteinExistence type="predicted"/>
<evidence type="ECO:0000313" key="4">
    <source>
        <dbReference type="EMBL" id="TDN57651.1"/>
    </source>
</evidence>
<comment type="caution">
    <text evidence="4">The sequence shown here is derived from an EMBL/GenBank/DDBJ whole genome shotgun (WGS) entry which is preliminary data.</text>
</comment>
<dbReference type="InterPro" id="IPR000182">
    <property type="entry name" value="GNAT_dom"/>
</dbReference>
<dbReference type="NCBIfam" id="NF007530">
    <property type="entry name" value="PRK10146.1"/>
    <property type="match status" value="1"/>
</dbReference>
<sequence length="143" mass="16265">MPCELRPATPADTDAVYGLICELKQKEYDRQTFAAGFAANLNNPSQCYQLALVNGEIVGLIGLQMMFPLNLNCWIGEIQELVILPQMRGLNIGQQLLTWAEEEARQRGASLMELSSGKVRPDAHRFYLREGYQQSHFRFKKML</sequence>
<protein>
    <submittedName>
        <fullName evidence="4">GNAT family acetyltransferase</fullName>
    </submittedName>
</protein>
<evidence type="ECO:0000256" key="2">
    <source>
        <dbReference type="ARBA" id="ARBA00023315"/>
    </source>
</evidence>